<evidence type="ECO:0000313" key="4">
    <source>
        <dbReference type="Proteomes" id="UP000663828"/>
    </source>
</evidence>
<feature type="compositionally biased region" description="Basic and acidic residues" evidence="1">
    <location>
        <begin position="255"/>
        <end position="266"/>
    </location>
</feature>
<sequence>MQQQALITLTQDVEHGKKLQNYLEKLVDEARKNIQHAQQQYKIRYDQHRQELSLKINDLVLIKTRSTRNKFDIRYEGPFKITKQLGRKTFIVQHVKKTTSTKQVAMDVIVSKRPAITRHSRIHHITEHARKYTSITSKDPTYIYTYTHTTSIRSNKTQGQHQQENNCGTEEETRKSSRKTSDYECNSLNIAQHTTSTSSTPIDTIEQLICRAATTKRYTIDTESQSEEGGNTGALIQIEMVHSSDDSTDREDEEVTHPKTESRETTEVSFDTPGDNDFYDDDDDGDYKDTKKTKYSLQAAVEMTLQRFLDKAFTRYPWSYGLDLALDTWQQKLFQKKHYDMQVERQTRVNLINYTVHDCTAVTEIYRVMYPERKNQTSHRQQTATKTIYPDPTPKITPSNQCYQDDLSDISDDEIELYLSQTKVKYHPVQANRQQEPAMELEIEPDVELETNPEQQPERTPKPKRTEEEERQRKKEIQRRKNEKYKEKKRTRPDSVHRIIRPIYYRYDYRKIRAQLQEDEVRHTHQIRINEAKSEVTINFKSDELREDGKKKVPISYFTHSQYYKRWKQN</sequence>
<gene>
    <name evidence="3" type="ORF">EDS130_LOCUS45127</name>
    <name evidence="2" type="ORF">XAT740_LOCUS40000</name>
</gene>
<keyword evidence="4" id="KW-1185">Reference proteome</keyword>
<dbReference type="Proteomes" id="UP000663828">
    <property type="component" value="Unassembled WGS sequence"/>
</dbReference>
<name>A0A815TQB9_ADIRI</name>
<proteinExistence type="predicted"/>
<dbReference type="OrthoDB" id="8056679at2759"/>
<feature type="compositionally biased region" description="Basic and acidic residues" evidence="1">
    <location>
        <begin position="171"/>
        <end position="181"/>
    </location>
</feature>
<accession>A0A815TQB9</accession>
<comment type="caution">
    <text evidence="2">The sequence shown here is derived from an EMBL/GenBank/DDBJ whole genome shotgun (WGS) entry which is preliminary data.</text>
</comment>
<organism evidence="2 4">
    <name type="scientific">Adineta ricciae</name>
    <name type="common">Rotifer</name>
    <dbReference type="NCBI Taxonomy" id="249248"/>
    <lineage>
        <taxon>Eukaryota</taxon>
        <taxon>Metazoa</taxon>
        <taxon>Spiralia</taxon>
        <taxon>Gnathifera</taxon>
        <taxon>Rotifera</taxon>
        <taxon>Eurotatoria</taxon>
        <taxon>Bdelloidea</taxon>
        <taxon>Adinetida</taxon>
        <taxon>Adinetidae</taxon>
        <taxon>Adineta</taxon>
    </lineage>
</organism>
<feature type="compositionally biased region" description="Polar residues" evidence="1">
    <location>
        <begin position="153"/>
        <end position="168"/>
    </location>
</feature>
<feature type="region of interest" description="Disordered" evidence="1">
    <location>
        <begin position="153"/>
        <end position="181"/>
    </location>
</feature>
<feature type="region of interest" description="Disordered" evidence="1">
    <location>
        <begin position="444"/>
        <end position="493"/>
    </location>
</feature>
<evidence type="ECO:0000313" key="2">
    <source>
        <dbReference type="EMBL" id="CAF1507051.1"/>
    </source>
</evidence>
<evidence type="ECO:0000256" key="1">
    <source>
        <dbReference type="SAM" id="MobiDB-lite"/>
    </source>
</evidence>
<feature type="region of interest" description="Disordered" evidence="1">
    <location>
        <begin position="242"/>
        <end position="285"/>
    </location>
</feature>
<dbReference type="Proteomes" id="UP000663852">
    <property type="component" value="Unassembled WGS sequence"/>
</dbReference>
<dbReference type="EMBL" id="CAJNOR010004499">
    <property type="protein sequence ID" value="CAF1507051.1"/>
    <property type="molecule type" value="Genomic_DNA"/>
</dbReference>
<feature type="compositionally biased region" description="Basic and acidic residues" evidence="1">
    <location>
        <begin position="456"/>
        <end position="475"/>
    </location>
</feature>
<feature type="region of interest" description="Disordered" evidence="1">
    <location>
        <begin position="376"/>
        <end position="406"/>
    </location>
</feature>
<reference evidence="2" key="1">
    <citation type="submission" date="2021-02" db="EMBL/GenBank/DDBJ databases">
        <authorList>
            <person name="Nowell W R."/>
        </authorList>
    </citation>
    <scope>NUCLEOTIDE SEQUENCE</scope>
</reference>
<feature type="compositionally biased region" description="Basic residues" evidence="1">
    <location>
        <begin position="476"/>
        <end position="491"/>
    </location>
</feature>
<evidence type="ECO:0000313" key="3">
    <source>
        <dbReference type="EMBL" id="CAF1538412.1"/>
    </source>
</evidence>
<dbReference type="EMBL" id="CAJNOJ010001009">
    <property type="protein sequence ID" value="CAF1538412.1"/>
    <property type="molecule type" value="Genomic_DNA"/>
</dbReference>
<dbReference type="AlphaFoldDB" id="A0A815TQB9"/>
<protein>
    <submittedName>
        <fullName evidence="2">Uncharacterized protein</fullName>
    </submittedName>
</protein>